<accession>A0ABP9Y6E1</accession>
<protein>
    <submittedName>
        <fullName evidence="1">Uncharacterized protein</fullName>
    </submittedName>
</protein>
<name>A0ABP9Y6E1_9FUNG</name>
<dbReference type="Proteomes" id="UP001476247">
    <property type="component" value="Unassembled WGS sequence"/>
</dbReference>
<dbReference type="EMBL" id="BAABUJ010000020">
    <property type="protein sequence ID" value="GAA5801907.1"/>
    <property type="molecule type" value="Genomic_DNA"/>
</dbReference>
<evidence type="ECO:0000313" key="1">
    <source>
        <dbReference type="EMBL" id="GAA5801907.1"/>
    </source>
</evidence>
<comment type="caution">
    <text evidence="1">The sequence shown here is derived from an EMBL/GenBank/DDBJ whole genome shotgun (WGS) entry which is preliminary data.</text>
</comment>
<organism evidence="1 2">
    <name type="scientific">Helicostylum pulchrum</name>
    <dbReference type="NCBI Taxonomy" id="562976"/>
    <lineage>
        <taxon>Eukaryota</taxon>
        <taxon>Fungi</taxon>
        <taxon>Fungi incertae sedis</taxon>
        <taxon>Mucoromycota</taxon>
        <taxon>Mucoromycotina</taxon>
        <taxon>Mucoromycetes</taxon>
        <taxon>Mucorales</taxon>
        <taxon>Mucorineae</taxon>
        <taxon>Mucoraceae</taxon>
        <taxon>Helicostylum</taxon>
    </lineage>
</organism>
<gene>
    <name evidence="1" type="ORF">HPULCUR_007365</name>
</gene>
<sequence length="100" mass="11578">MAFKTNNPRWTPQDMGGSMYLSRLTEFKNQKQSDDESKRYQKQPIRLNQYGVPDVVPSNLGDSFATNQPWKQQEAEEVDKKEGMMGLLNQFYDLSNNPTV</sequence>
<proteinExistence type="predicted"/>
<reference evidence="1 2" key="1">
    <citation type="submission" date="2024-04" db="EMBL/GenBank/DDBJ databases">
        <title>genome sequences of Mucor flavus KT1a and Helicostylum pulchrum KT1b strains isolation_sourced from the surface of a dry-aged beef.</title>
        <authorList>
            <person name="Toyotome T."/>
            <person name="Hosono M."/>
            <person name="Torimaru M."/>
            <person name="Fukuda K."/>
            <person name="Mikami N."/>
        </authorList>
    </citation>
    <scope>NUCLEOTIDE SEQUENCE [LARGE SCALE GENOMIC DNA]</scope>
    <source>
        <strain evidence="1 2">KT1b</strain>
    </source>
</reference>
<evidence type="ECO:0000313" key="2">
    <source>
        <dbReference type="Proteomes" id="UP001476247"/>
    </source>
</evidence>
<keyword evidence="2" id="KW-1185">Reference proteome</keyword>